<feature type="region of interest" description="Disordered" evidence="1">
    <location>
        <begin position="340"/>
        <end position="401"/>
    </location>
</feature>
<dbReference type="PROSITE" id="PS50181">
    <property type="entry name" value="FBOX"/>
    <property type="match status" value="1"/>
</dbReference>
<evidence type="ECO:0000313" key="3">
    <source>
        <dbReference type="EMBL" id="ORY24105.1"/>
    </source>
</evidence>
<dbReference type="SUPFAM" id="SSF81383">
    <property type="entry name" value="F-box domain"/>
    <property type="match status" value="1"/>
</dbReference>
<dbReference type="Gene3D" id="3.80.10.10">
    <property type="entry name" value="Ribonuclease Inhibitor"/>
    <property type="match status" value="1"/>
</dbReference>
<dbReference type="Pfam" id="PF12937">
    <property type="entry name" value="F-box-like"/>
    <property type="match status" value="1"/>
</dbReference>
<feature type="compositionally biased region" description="Polar residues" evidence="1">
    <location>
        <begin position="351"/>
        <end position="362"/>
    </location>
</feature>
<feature type="domain" description="F-box" evidence="2">
    <location>
        <begin position="65"/>
        <end position="111"/>
    </location>
</feature>
<dbReference type="InterPro" id="IPR032675">
    <property type="entry name" value="LRR_dom_sf"/>
</dbReference>
<dbReference type="Proteomes" id="UP000193986">
    <property type="component" value="Unassembled WGS sequence"/>
</dbReference>
<evidence type="ECO:0000259" key="2">
    <source>
        <dbReference type="PROSITE" id="PS50181"/>
    </source>
</evidence>
<accession>A0A1Y2AQ86</accession>
<dbReference type="STRING" id="71784.A0A1Y2AQ86"/>
<dbReference type="OrthoDB" id="3219396at2759"/>
<reference evidence="3 4" key="1">
    <citation type="submission" date="2016-07" db="EMBL/GenBank/DDBJ databases">
        <title>Pervasive Adenine N6-methylation of Active Genes in Fungi.</title>
        <authorList>
            <consortium name="DOE Joint Genome Institute"/>
            <person name="Mondo S.J."/>
            <person name="Dannebaum R.O."/>
            <person name="Kuo R.C."/>
            <person name="Labutti K."/>
            <person name="Haridas S."/>
            <person name="Kuo A."/>
            <person name="Salamov A."/>
            <person name="Ahrendt S.R."/>
            <person name="Lipzen A."/>
            <person name="Sullivan W."/>
            <person name="Andreopoulos W.B."/>
            <person name="Clum A."/>
            <person name="Lindquist E."/>
            <person name="Daum C."/>
            <person name="Ramamoorthy G.K."/>
            <person name="Gryganskyi A."/>
            <person name="Culley D."/>
            <person name="Magnuson J.K."/>
            <person name="James T.Y."/>
            <person name="O'Malley M.A."/>
            <person name="Stajich J.E."/>
            <person name="Spatafora J.W."/>
            <person name="Visel A."/>
            <person name="Grigoriev I.V."/>
        </authorList>
    </citation>
    <scope>NUCLEOTIDE SEQUENCE [LARGE SCALE GENOMIC DNA]</scope>
    <source>
        <strain evidence="3 4">68-887.2</strain>
    </source>
</reference>
<gene>
    <name evidence="3" type="ORF">BCR39DRAFT_547603</name>
</gene>
<dbReference type="SMART" id="SM00256">
    <property type="entry name" value="FBOX"/>
    <property type="match status" value="1"/>
</dbReference>
<organism evidence="3 4">
    <name type="scientific">Naematelia encephala</name>
    <dbReference type="NCBI Taxonomy" id="71784"/>
    <lineage>
        <taxon>Eukaryota</taxon>
        <taxon>Fungi</taxon>
        <taxon>Dikarya</taxon>
        <taxon>Basidiomycota</taxon>
        <taxon>Agaricomycotina</taxon>
        <taxon>Tremellomycetes</taxon>
        <taxon>Tremellales</taxon>
        <taxon>Naemateliaceae</taxon>
        <taxon>Naematelia</taxon>
    </lineage>
</organism>
<dbReference type="AlphaFoldDB" id="A0A1Y2AQ86"/>
<comment type="caution">
    <text evidence="3">The sequence shown here is derived from an EMBL/GenBank/DDBJ whole genome shotgun (WGS) entry which is preliminary data.</text>
</comment>
<name>A0A1Y2AQ86_9TREE</name>
<keyword evidence="4" id="KW-1185">Reference proteome</keyword>
<evidence type="ECO:0000313" key="4">
    <source>
        <dbReference type="Proteomes" id="UP000193986"/>
    </source>
</evidence>
<dbReference type="InterPro" id="IPR001810">
    <property type="entry name" value="F-box_dom"/>
</dbReference>
<dbReference type="SUPFAM" id="SSF52047">
    <property type="entry name" value="RNI-like"/>
    <property type="match status" value="1"/>
</dbReference>
<dbReference type="InParanoid" id="A0A1Y2AQ86"/>
<sequence length="479" mass="52144">MDITLLPPTHILSHHSHLALLPSAFPRRRGQPSSNLIPTPYPRAPFTTYSFKRRAFECLAPLDGSSPISTLPDEVLLHIFGFMESDEILPLRAVNNHWSSLALTPSLHHTLTLTSLPPTPLPKILSDHILPAVRHLHLHLCPYPSTFHPWKRDRPPSDLQELLGAIPPDKLLSFSLPFSAPYLPSADLVEVLGRVGGRLEKLDLRGSGLAGSSWVHTLEYLGSRGGGIKELDLGFTGILALPSSWNNLTSLSLASCSHLPSTVMTTYLANLPPSLVQLDLSRLDQVSFNALWDMRVTTPEGDATALNEVKVVGIDHLTRLDIRRLKIHWASQRRSTNPISDLATPLVRPPTRSTPIQISSYRPRTPSPRGFSRSLGSSTSSSAGDSSPDLRTPPDWSSHTRILNSYPSADKAFVKPLEKTVAGIHVLHSAILESEDEAGYRQFIGDVVGATVGLGGGTAWDPVYGDDGGVYVEIDGGTL</sequence>
<dbReference type="EMBL" id="MCFC01000071">
    <property type="protein sequence ID" value="ORY24105.1"/>
    <property type="molecule type" value="Genomic_DNA"/>
</dbReference>
<dbReference type="InterPro" id="IPR036047">
    <property type="entry name" value="F-box-like_dom_sf"/>
</dbReference>
<feature type="compositionally biased region" description="Low complexity" evidence="1">
    <location>
        <begin position="370"/>
        <end position="387"/>
    </location>
</feature>
<protein>
    <recommendedName>
        <fullName evidence="2">F-box domain-containing protein</fullName>
    </recommendedName>
</protein>
<proteinExistence type="predicted"/>
<evidence type="ECO:0000256" key="1">
    <source>
        <dbReference type="SAM" id="MobiDB-lite"/>
    </source>
</evidence>